<organism evidence="8 9">
    <name type="scientific">Coturnix japonica</name>
    <name type="common">Japanese quail</name>
    <name type="synonym">Coturnix coturnix japonica</name>
    <dbReference type="NCBI Taxonomy" id="93934"/>
    <lineage>
        <taxon>Eukaryota</taxon>
        <taxon>Metazoa</taxon>
        <taxon>Chordata</taxon>
        <taxon>Craniata</taxon>
        <taxon>Vertebrata</taxon>
        <taxon>Euteleostomi</taxon>
        <taxon>Archelosauria</taxon>
        <taxon>Archosauria</taxon>
        <taxon>Dinosauria</taxon>
        <taxon>Saurischia</taxon>
        <taxon>Theropoda</taxon>
        <taxon>Coelurosauria</taxon>
        <taxon>Aves</taxon>
        <taxon>Neognathae</taxon>
        <taxon>Galloanserae</taxon>
        <taxon>Galliformes</taxon>
        <taxon>Phasianidae</taxon>
        <taxon>Perdicinae</taxon>
        <taxon>Coturnix</taxon>
    </lineage>
</organism>
<keyword evidence="2" id="KW-0391">Immunity</keyword>
<keyword evidence="5" id="KW-0393">Immunoglobulin domain</keyword>
<evidence type="ECO:0000256" key="2">
    <source>
        <dbReference type="ARBA" id="ARBA00022859"/>
    </source>
</evidence>
<dbReference type="GO" id="GO:0042101">
    <property type="term" value="C:T cell receptor complex"/>
    <property type="evidence" value="ECO:0007669"/>
    <property type="project" value="UniProtKB-KW"/>
</dbReference>
<reference evidence="8" key="2">
    <citation type="submission" date="2025-08" db="UniProtKB">
        <authorList>
            <consortium name="Ensembl"/>
        </authorList>
    </citation>
    <scope>IDENTIFICATION</scope>
</reference>
<keyword evidence="3" id="KW-1064">Adaptive immunity</keyword>
<dbReference type="InterPro" id="IPR051006">
    <property type="entry name" value="TCR_variable_domain"/>
</dbReference>
<name>A0A8C2UA72_COTJA</name>
<keyword evidence="6" id="KW-1279">T cell receptor</keyword>
<evidence type="ECO:0000256" key="4">
    <source>
        <dbReference type="ARBA" id="ARBA00023170"/>
    </source>
</evidence>
<proteinExistence type="predicted"/>
<dbReference type="PANTHER" id="PTHR19343:SF26">
    <property type="entry name" value="T CELL RECEPTOR ALPHA VARIABLE 1-1"/>
    <property type="match status" value="1"/>
</dbReference>
<dbReference type="InterPro" id="IPR007110">
    <property type="entry name" value="Ig-like_dom"/>
</dbReference>
<dbReference type="GO" id="GO:0002250">
    <property type="term" value="P:adaptive immune response"/>
    <property type="evidence" value="ECO:0007669"/>
    <property type="project" value="UniProtKB-KW"/>
</dbReference>
<keyword evidence="4" id="KW-0675">Receptor</keyword>
<dbReference type="PROSITE" id="PS50835">
    <property type="entry name" value="IG_LIKE"/>
    <property type="match status" value="1"/>
</dbReference>
<dbReference type="Proteomes" id="UP000694412">
    <property type="component" value="Chromosome 27"/>
</dbReference>
<keyword evidence="1" id="KW-0732">Signal</keyword>
<dbReference type="GO" id="GO:0042605">
    <property type="term" value="F:peptide antigen binding"/>
    <property type="evidence" value="ECO:0007669"/>
    <property type="project" value="TreeGrafter"/>
</dbReference>
<dbReference type="InterPro" id="IPR013783">
    <property type="entry name" value="Ig-like_fold"/>
</dbReference>
<evidence type="ECO:0000259" key="7">
    <source>
        <dbReference type="PROSITE" id="PS50835"/>
    </source>
</evidence>
<dbReference type="InterPro" id="IPR036179">
    <property type="entry name" value="Ig-like_dom_sf"/>
</dbReference>
<accession>A0A8C2UA72</accession>
<dbReference type="SMART" id="SM00409">
    <property type="entry name" value="IG"/>
    <property type="match status" value="1"/>
</dbReference>
<protein>
    <recommendedName>
        <fullName evidence="7">Ig-like domain-containing protein</fullName>
    </recommendedName>
</protein>
<evidence type="ECO:0000256" key="5">
    <source>
        <dbReference type="ARBA" id="ARBA00023319"/>
    </source>
</evidence>
<evidence type="ECO:0000256" key="3">
    <source>
        <dbReference type="ARBA" id="ARBA00023130"/>
    </source>
</evidence>
<dbReference type="Gene3D" id="2.60.40.10">
    <property type="entry name" value="Immunoglobulins"/>
    <property type="match status" value="1"/>
</dbReference>
<reference evidence="8" key="1">
    <citation type="submission" date="2015-11" db="EMBL/GenBank/DDBJ databases">
        <authorList>
            <consortium name="International Coturnix japonica Genome Analysis Consortium"/>
            <person name="Warren W."/>
            <person name="Burt D.W."/>
            <person name="Antin P.B."/>
            <person name="Lanford R."/>
            <person name="Gros J."/>
            <person name="Wilson R.K."/>
        </authorList>
    </citation>
    <scope>NUCLEOTIDE SEQUENCE [LARGE SCALE GENOMIC DNA]</scope>
</reference>
<dbReference type="Ensembl" id="ENSCJPT00005032825.1">
    <property type="protein sequence ID" value="ENSCJPP00005024034.1"/>
    <property type="gene ID" value="ENSCJPG00005018992.1"/>
</dbReference>
<evidence type="ECO:0000313" key="8">
    <source>
        <dbReference type="Ensembl" id="ENSCJPP00005024034.1"/>
    </source>
</evidence>
<dbReference type="SUPFAM" id="SSF48726">
    <property type="entry name" value="Immunoglobulin"/>
    <property type="match status" value="1"/>
</dbReference>
<dbReference type="InterPro" id="IPR003599">
    <property type="entry name" value="Ig_sub"/>
</dbReference>
<evidence type="ECO:0000256" key="6">
    <source>
        <dbReference type="ARBA" id="ARBA00043266"/>
    </source>
</evidence>
<dbReference type="GeneTree" id="ENSGT01030000235023"/>
<dbReference type="PANTHER" id="PTHR19343">
    <property type="entry name" value="T CELL RECEPTOR ALPHA VARIABLE 1-2"/>
    <property type="match status" value="1"/>
</dbReference>
<sequence>PAWLFYAMGQTIVTQQEQQVTVEEGNTFQTSCTYQTSSIYGLFWYQQKKGQAPQLVTYQPTAGTKQNGRFTSWLNTTAKYSLLQLAEVELSDSTLYLCAVKDTLVQGASSAVCEISRQSEGFHMEKVQEVWEIERRHKYPGQSLLAIRPMRWTTHSTILCSL</sequence>
<keyword evidence="9" id="KW-1185">Reference proteome</keyword>
<evidence type="ECO:0000256" key="1">
    <source>
        <dbReference type="ARBA" id="ARBA00022729"/>
    </source>
</evidence>
<dbReference type="AlphaFoldDB" id="A0A8C2UA72"/>
<dbReference type="InterPro" id="IPR013106">
    <property type="entry name" value="Ig_V-set"/>
</dbReference>
<feature type="domain" description="Ig-like" evidence="7">
    <location>
        <begin position="1"/>
        <end position="116"/>
    </location>
</feature>
<reference evidence="8" key="3">
    <citation type="submission" date="2025-09" db="UniProtKB">
        <authorList>
            <consortium name="Ensembl"/>
        </authorList>
    </citation>
    <scope>IDENTIFICATION</scope>
</reference>
<evidence type="ECO:0000313" key="9">
    <source>
        <dbReference type="Proteomes" id="UP000694412"/>
    </source>
</evidence>
<dbReference type="Pfam" id="PF07686">
    <property type="entry name" value="V-set"/>
    <property type="match status" value="1"/>
</dbReference>